<accession>A0A0V1AMQ5</accession>
<gene>
    <name evidence="1" type="ORF">T01_2798</name>
</gene>
<evidence type="ECO:0000313" key="2">
    <source>
        <dbReference type="Proteomes" id="UP000054776"/>
    </source>
</evidence>
<sequence length="63" mass="7208">MSEARTSRAPRSAISDGWERRTALLKRIESLQKIYSQDHRGISKLVSLQEKHPILYAMPILSS</sequence>
<organism evidence="1 2">
    <name type="scientific">Trichinella spiralis</name>
    <name type="common">Trichina worm</name>
    <dbReference type="NCBI Taxonomy" id="6334"/>
    <lineage>
        <taxon>Eukaryota</taxon>
        <taxon>Metazoa</taxon>
        <taxon>Ecdysozoa</taxon>
        <taxon>Nematoda</taxon>
        <taxon>Enoplea</taxon>
        <taxon>Dorylaimia</taxon>
        <taxon>Trichinellida</taxon>
        <taxon>Trichinellidae</taxon>
        <taxon>Trichinella</taxon>
    </lineage>
</organism>
<name>A0A0V1AMQ5_TRISP</name>
<reference evidence="1 2" key="1">
    <citation type="submission" date="2015-01" db="EMBL/GenBank/DDBJ databases">
        <title>Evolution of Trichinella species and genotypes.</title>
        <authorList>
            <person name="Korhonen P.K."/>
            <person name="Edoardo P."/>
            <person name="Giuseppe L.R."/>
            <person name="Gasser R.B."/>
        </authorList>
    </citation>
    <scope>NUCLEOTIDE SEQUENCE [LARGE SCALE GENOMIC DNA]</scope>
    <source>
        <strain evidence="1">ISS3</strain>
    </source>
</reference>
<dbReference type="InParanoid" id="A0A0V1AMQ5"/>
<comment type="caution">
    <text evidence="1">The sequence shown here is derived from an EMBL/GenBank/DDBJ whole genome shotgun (WGS) entry which is preliminary data.</text>
</comment>
<dbReference type="Proteomes" id="UP000054776">
    <property type="component" value="Unassembled WGS sequence"/>
</dbReference>
<keyword evidence="2" id="KW-1185">Reference proteome</keyword>
<evidence type="ECO:0000313" key="1">
    <source>
        <dbReference type="EMBL" id="KRY26088.1"/>
    </source>
</evidence>
<proteinExistence type="predicted"/>
<protein>
    <submittedName>
        <fullName evidence="1">Uncharacterized protein</fullName>
    </submittedName>
</protein>
<dbReference type="AlphaFoldDB" id="A0A0V1AMQ5"/>
<dbReference type="EMBL" id="JYDH01000579">
    <property type="protein sequence ID" value="KRY26088.1"/>
    <property type="molecule type" value="Genomic_DNA"/>
</dbReference>